<dbReference type="NCBIfam" id="TIGR02937">
    <property type="entry name" value="sigma70-ECF"/>
    <property type="match status" value="1"/>
</dbReference>
<dbReference type="GO" id="GO:0003677">
    <property type="term" value="F:DNA binding"/>
    <property type="evidence" value="ECO:0007669"/>
    <property type="project" value="UniProtKB-KW"/>
</dbReference>
<dbReference type="CDD" id="cd06171">
    <property type="entry name" value="Sigma70_r4"/>
    <property type="match status" value="1"/>
</dbReference>
<feature type="region of interest" description="Disordered" evidence="6">
    <location>
        <begin position="168"/>
        <end position="209"/>
    </location>
</feature>
<keyword evidence="3" id="KW-0731">Sigma factor</keyword>
<reference evidence="9" key="1">
    <citation type="submission" date="2021-01" db="EMBL/GenBank/DDBJ databases">
        <title>Whole genome shotgun sequence of Actinoplanes ferrugineus NBRC 15555.</title>
        <authorList>
            <person name="Komaki H."/>
            <person name="Tamura T."/>
        </authorList>
    </citation>
    <scope>NUCLEOTIDE SEQUENCE</scope>
    <source>
        <strain evidence="9">NBRC 15555</strain>
    </source>
</reference>
<keyword evidence="4" id="KW-0238">DNA-binding</keyword>
<dbReference type="GO" id="GO:0016987">
    <property type="term" value="F:sigma factor activity"/>
    <property type="evidence" value="ECO:0007669"/>
    <property type="project" value="UniProtKB-KW"/>
</dbReference>
<dbReference type="InterPro" id="IPR013249">
    <property type="entry name" value="RNA_pol_sigma70_r4_t2"/>
</dbReference>
<evidence type="ECO:0000256" key="1">
    <source>
        <dbReference type="ARBA" id="ARBA00010641"/>
    </source>
</evidence>
<evidence type="ECO:0000259" key="8">
    <source>
        <dbReference type="Pfam" id="PF08281"/>
    </source>
</evidence>
<evidence type="ECO:0008006" key="11">
    <source>
        <dbReference type="Google" id="ProtNLM"/>
    </source>
</evidence>
<keyword evidence="5" id="KW-0804">Transcription</keyword>
<evidence type="ECO:0000256" key="2">
    <source>
        <dbReference type="ARBA" id="ARBA00023015"/>
    </source>
</evidence>
<evidence type="ECO:0000256" key="6">
    <source>
        <dbReference type="SAM" id="MobiDB-lite"/>
    </source>
</evidence>
<dbReference type="SUPFAM" id="SSF88946">
    <property type="entry name" value="Sigma2 domain of RNA polymerase sigma factors"/>
    <property type="match status" value="1"/>
</dbReference>
<evidence type="ECO:0000256" key="3">
    <source>
        <dbReference type="ARBA" id="ARBA00023082"/>
    </source>
</evidence>
<evidence type="ECO:0000259" key="7">
    <source>
        <dbReference type="Pfam" id="PF04542"/>
    </source>
</evidence>
<evidence type="ECO:0000256" key="5">
    <source>
        <dbReference type="ARBA" id="ARBA00023163"/>
    </source>
</evidence>
<dbReference type="InterPro" id="IPR007627">
    <property type="entry name" value="RNA_pol_sigma70_r2"/>
</dbReference>
<dbReference type="InterPro" id="IPR013324">
    <property type="entry name" value="RNA_pol_sigma_r3/r4-like"/>
</dbReference>
<dbReference type="InterPro" id="IPR014284">
    <property type="entry name" value="RNA_pol_sigma-70_dom"/>
</dbReference>
<gene>
    <name evidence="9" type="ORF">Afe05nite_55140</name>
</gene>
<protein>
    <recommendedName>
        <fullName evidence="11">RNA polymerase sigma-70 factor (ECF subfamily)</fullName>
    </recommendedName>
</protein>
<comment type="similarity">
    <text evidence="1">Belongs to the sigma-70 factor family. ECF subfamily.</text>
</comment>
<name>A0A919J6T2_9ACTN</name>
<dbReference type="SUPFAM" id="SSF88659">
    <property type="entry name" value="Sigma3 and sigma4 domains of RNA polymerase sigma factors"/>
    <property type="match status" value="1"/>
</dbReference>
<dbReference type="Proteomes" id="UP000598174">
    <property type="component" value="Unassembled WGS sequence"/>
</dbReference>
<dbReference type="GO" id="GO:0006352">
    <property type="term" value="P:DNA-templated transcription initiation"/>
    <property type="evidence" value="ECO:0007669"/>
    <property type="project" value="InterPro"/>
</dbReference>
<feature type="domain" description="RNA polymerase sigma-70 region 2" evidence="7">
    <location>
        <begin position="20"/>
        <end position="86"/>
    </location>
</feature>
<dbReference type="Gene3D" id="1.10.10.10">
    <property type="entry name" value="Winged helix-like DNA-binding domain superfamily/Winged helix DNA-binding domain"/>
    <property type="match status" value="1"/>
</dbReference>
<dbReference type="InterPro" id="IPR013325">
    <property type="entry name" value="RNA_pol_sigma_r2"/>
</dbReference>
<keyword evidence="2" id="KW-0805">Transcription regulation</keyword>
<dbReference type="AlphaFoldDB" id="A0A919J6T2"/>
<proteinExistence type="inferred from homology"/>
<keyword evidence="10" id="KW-1185">Reference proteome</keyword>
<feature type="compositionally biased region" description="Pro residues" evidence="6">
    <location>
        <begin position="174"/>
        <end position="194"/>
    </location>
</feature>
<evidence type="ECO:0000313" key="9">
    <source>
        <dbReference type="EMBL" id="GIE13674.1"/>
    </source>
</evidence>
<dbReference type="Gene3D" id="1.10.1740.10">
    <property type="match status" value="1"/>
</dbReference>
<dbReference type="InterPro" id="IPR036388">
    <property type="entry name" value="WH-like_DNA-bd_sf"/>
</dbReference>
<evidence type="ECO:0000313" key="10">
    <source>
        <dbReference type="Proteomes" id="UP000598174"/>
    </source>
</evidence>
<sequence>MRTEIARAARGGDQDAFALLVNENLAGMRAVAIAVLGYGEEAADAVQDAVLIALRKISQLQDPAAAGPWLRSIVRNNCRMVLRARRDVPIADLEPMLPADTAPGPEEALDRAATRDWVRTAVDTLPEPVREVTVLRYFTAHSSYAQIAELCAVPADTVRSRLRDGRRLLSAPCASPPRRPSRIPAPGPKPPGPRPRSTSGPAATTGSPA</sequence>
<dbReference type="EMBL" id="BOMM01000050">
    <property type="protein sequence ID" value="GIE13674.1"/>
    <property type="molecule type" value="Genomic_DNA"/>
</dbReference>
<dbReference type="PANTHER" id="PTHR43133">
    <property type="entry name" value="RNA POLYMERASE ECF-TYPE SIGMA FACTO"/>
    <property type="match status" value="1"/>
</dbReference>
<dbReference type="Pfam" id="PF04542">
    <property type="entry name" value="Sigma70_r2"/>
    <property type="match status" value="1"/>
</dbReference>
<accession>A0A919J6T2</accession>
<dbReference type="RefSeq" id="WP_203820118.1">
    <property type="nucleotide sequence ID" value="NZ_BAAABP010000002.1"/>
</dbReference>
<dbReference type="PANTHER" id="PTHR43133:SF8">
    <property type="entry name" value="RNA POLYMERASE SIGMA FACTOR HI_1459-RELATED"/>
    <property type="match status" value="1"/>
</dbReference>
<dbReference type="InterPro" id="IPR039425">
    <property type="entry name" value="RNA_pol_sigma-70-like"/>
</dbReference>
<organism evidence="9 10">
    <name type="scientific">Paractinoplanes ferrugineus</name>
    <dbReference type="NCBI Taxonomy" id="113564"/>
    <lineage>
        <taxon>Bacteria</taxon>
        <taxon>Bacillati</taxon>
        <taxon>Actinomycetota</taxon>
        <taxon>Actinomycetes</taxon>
        <taxon>Micromonosporales</taxon>
        <taxon>Micromonosporaceae</taxon>
        <taxon>Paractinoplanes</taxon>
    </lineage>
</organism>
<comment type="caution">
    <text evidence="9">The sequence shown here is derived from an EMBL/GenBank/DDBJ whole genome shotgun (WGS) entry which is preliminary data.</text>
</comment>
<evidence type="ECO:0000256" key="4">
    <source>
        <dbReference type="ARBA" id="ARBA00023125"/>
    </source>
</evidence>
<dbReference type="Pfam" id="PF08281">
    <property type="entry name" value="Sigma70_r4_2"/>
    <property type="match status" value="1"/>
</dbReference>
<feature type="domain" description="RNA polymerase sigma factor 70 region 4 type 2" evidence="8">
    <location>
        <begin position="116"/>
        <end position="169"/>
    </location>
</feature>